<accession>A0A5R8KA10</accession>
<dbReference type="RefSeq" id="WP_138087834.1">
    <property type="nucleotide sequence ID" value="NZ_VAUV01000015.1"/>
</dbReference>
<keyword evidence="2" id="KW-1185">Reference proteome</keyword>
<dbReference type="EMBL" id="VAUV01000015">
    <property type="protein sequence ID" value="TLD69148.1"/>
    <property type="molecule type" value="Genomic_DNA"/>
</dbReference>
<evidence type="ECO:0000313" key="1">
    <source>
        <dbReference type="EMBL" id="TLD69148.1"/>
    </source>
</evidence>
<gene>
    <name evidence="1" type="ORF">FEM03_18790</name>
</gene>
<evidence type="ECO:0000313" key="2">
    <source>
        <dbReference type="Proteomes" id="UP000306196"/>
    </source>
</evidence>
<sequence length="232" mass="26354">MLDHQQLQHAIEIQQQSYDLLCWLGQAVNRGFIHAQRAQHYSHAPRAARDWIQTHRQNLPQHCRPDETSLDDFANFFSTYLDTSFEVRLKPGSQSNTTGSCRCSFCSRITNASHLVLKTVGRQDKSHAAKLRLRRLELLCREQGLSINPGSLIVIANSRHTQQDVSLLTYGWSLIARLSGISYGPGVLAIWRDIAWNGKGSPNRKFNLTSTQIIQAENRLVTLLKTHQIQSQ</sequence>
<name>A0A5R8KA10_9BACT</name>
<dbReference type="OrthoDB" id="280651at2"/>
<proteinExistence type="predicted"/>
<reference evidence="1 2" key="1">
    <citation type="submission" date="2019-05" db="EMBL/GenBank/DDBJ databases">
        <title>Verrucobacter flavum gen. nov., sp. nov. a new member of the family Verrucomicrobiaceae.</title>
        <authorList>
            <person name="Szuroczki S."/>
            <person name="Abbaszade G."/>
            <person name="Szabo A."/>
            <person name="Felfoldi T."/>
            <person name="Schumann P."/>
            <person name="Boka K."/>
            <person name="Keki Z."/>
            <person name="Toumi M."/>
            <person name="Toth E."/>
        </authorList>
    </citation>
    <scope>NUCLEOTIDE SEQUENCE [LARGE SCALE GENOMIC DNA]</scope>
    <source>
        <strain evidence="1 2">MG-N-17</strain>
    </source>
</reference>
<protein>
    <submittedName>
        <fullName evidence="1">Uncharacterized protein</fullName>
    </submittedName>
</protein>
<organism evidence="1 2">
    <name type="scientific">Phragmitibacter flavus</name>
    <dbReference type="NCBI Taxonomy" id="2576071"/>
    <lineage>
        <taxon>Bacteria</taxon>
        <taxon>Pseudomonadati</taxon>
        <taxon>Verrucomicrobiota</taxon>
        <taxon>Verrucomicrobiia</taxon>
        <taxon>Verrucomicrobiales</taxon>
        <taxon>Verrucomicrobiaceae</taxon>
        <taxon>Phragmitibacter</taxon>
    </lineage>
</organism>
<dbReference type="Proteomes" id="UP000306196">
    <property type="component" value="Unassembled WGS sequence"/>
</dbReference>
<dbReference type="AlphaFoldDB" id="A0A5R8KA10"/>
<comment type="caution">
    <text evidence="1">The sequence shown here is derived from an EMBL/GenBank/DDBJ whole genome shotgun (WGS) entry which is preliminary data.</text>
</comment>